<name>A0ABY2XU43_9PAST</name>
<dbReference type="InterPro" id="IPR052945">
    <property type="entry name" value="Mitotic_Regulator"/>
</dbReference>
<dbReference type="PANTHER" id="PTHR43628:SF1">
    <property type="entry name" value="CHITIN SYNTHASE REGULATORY FACTOR 2-RELATED"/>
    <property type="match status" value="1"/>
</dbReference>
<gene>
    <name evidence="1" type="ORF">FHQ21_07240</name>
</gene>
<proteinExistence type="predicted"/>
<protein>
    <submittedName>
        <fullName evidence="1">Sel1 repeat family protein</fullName>
    </submittedName>
</protein>
<dbReference type="EMBL" id="VDGV01000057">
    <property type="protein sequence ID" value="TNG91581.1"/>
    <property type="molecule type" value="Genomic_DNA"/>
</dbReference>
<dbReference type="Proteomes" id="UP000305526">
    <property type="component" value="Unassembled WGS sequence"/>
</dbReference>
<dbReference type="SMART" id="SM00671">
    <property type="entry name" value="SEL1"/>
    <property type="match status" value="2"/>
</dbReference>
<sequence>MYENGLGIKKDYARAKSYYEQAAAQGDPNAVHNLGVLYVQGLGVKLDYARAKSYYEQAAAQGDKDAAEALREYF</sequence>
<dbReference type="PANTHER" id="PTHR43628">
    <property type="entry name" value="ACTIVATOR OF C KINASE PROTEIN 1-RELATED"/>
    <property type="match status" value="1"/>
</dbReference>
<keyword evidence="2" id="KW-1185">Reference proteome</keyword>
<dbReference type="Pfam" id="PF08238">
    <property type="entry name" value="Sel1"/>
    <property type="match status" value="2"/>
</dbReference>
<reference evidence="1 2" key="1">
    <citation type="submission" date="2019-05" db="EMBL/GenBank/DDBJ databases">
        <title>Pasteurellaceae isolates from reptiles.</title>
        <authorList>
            <person name="Bojesen A.M."/>
            <person name="Lund E."/>
        </authorList>
    </citation>
    <scope>NUCLEOTIDE SEQUENCE [LARGE SCALE GENOMIC DNA]</scope>
    <source>
        <strain evidence="1 2">ELNT2x</strain>
    </source>
</reference>
<dbReference type="Gene3D" id="1.25.40.10">
    <property type="entry name" value="Tetratricopeptide repeat domain"/>
    <property type="match status" value="1"/>
</dbReference>
<dbReference type="SUPFAM" id="SSF81901">
    <property type="entry name" value="HCP-like"/>
    <property type="match status" value="1"/>
</dbReference>
<dbReference type="InterPro" id="IPR006597">
    <property type="entry name" value="Sel1-like"/>
</dbReference>
<organism evidence="1 2">
    <name type="scientific">Testudinibacter aquarius</name>
    <dbReference type="NCBI Taxonomy" id="1524974"/>
    <lineage>
        <taxon>Bacteria</taxon>
        <taxon>Pseudomonadati</taxon>
        <taxon>Pseudomonadota</taxon>
        <taxon>Gammaproteobacteria</taxon>
        <taxon>Pasteurellales</taxon>
        <taxon>Pasteurellaceae</taxon>
        <taxon>Testudinibacter</taxon>
    </lineage>
</organism>
<dbReference type="RefSeq" id="WP_132968075.1">
    <property type="nucleotide sequence ID" value="NZ_LEKL01000027.1"/>
</dbReference>
<dbReference type="InterPro" id="IPR011990">
    <property type="entry name" value="TPR-like_helical_dom_sf"/>
</dbReference>
<evidence type="ECO:0000313" key="2">
    <source>
        <dbReference type="Proteomes" id="UP000305526"/>
    </source>
</evidence>
<evidence type="ECO:0000313" key="1">
    <source>
        <dbReference type="EMBL" id="TNG91581.1"/>
    </source>
</evidence>
<accession>A0ABY2XU43</accession>
<comment type="caution">
    <text evidence="1">The sequence shown here is derived from an EMBL/GenBank/DDBJ whole genome shotgun (WGS) entry which is preliminary data.</text>
</comment>